<accession>A0AAV4F9J3</accession>
<dbReference type="AlphaFoldDB" id="A0AAV4F9J3"/>
<sequence>MEVDPSKLEVAPDPSQVGTLKYPLLTHDRVDTRPTRNIKMKQYLCVKHALPKTRLTNTILYENVSHGRHLEMKSVQIVGDCSCMKPTGKPL</sequence>
<evidence type="ECO:0000313" key="1">
    <source>
        <dbReference type="EMBL" id="GFR69691.1"/>
    </source>
</evidence>
<dbReference type="EMBL" id="BMAT01011273">
    <property type="protein sequence ID" value="GFR69691.1"/>
    <property type="molecule type" value="Genomic_DNA"/>
</dbReference>
<name>A0AAV4F9J3_9GAST</name>
<proteinExistence type="predicted"/>
<keyword evidence="2" id="KW-1185">Reference proteome</keyword>
<dbReference type="Proteomes" id="UP000762676">
    <property type="component" value="Unassembled WGS sequence"/>
</dbReference>
<comment type="caution">
    <text evidence="1">The sequence shown here is derived from an EMBL/GenBank/DDBJ whole genome shotgun (WGS) entry which is preliminary data.</text>
</comment>
<protein>
    <recommendedName>
        <fullName evidence="3">TGF-beta family profile domain-containing protein</fullName>
    </recommendedName>
</protein>
<organism evidence="1 2">
    <name type="scientific">Elysia marginata</name>
    <dbReference type="NCBI Taxonomy" id="1093978"/>
    <lineage>
        <taxon>Eukaryota</taxon>
        <taxon>Metazoa</taxon>
        <taxon>Spiralia</taxon>
        <taxon>Lophotrochozoa</taxon>
        <taxon>Mollusca</taxon>
        <taxon>Gastropoda</taxon>
        <taxon>Heterobranchia</taxon>
        <taxon>Euthyneura</taxon>
        <taxon>Panpulmonata</taxon>
        <taxon>Sacoglossa</taxon>
        <taxon>Placobranchoidea</taxon>
        <taxon>Plakobranchidae</taxon>
        <taxon>Elysia</taxon>
    </lineage>
</organism>
<gene>
    <name evidence="1" type="ORF">ElyMa_005638200</name>
</gene>
<evidence type="ECO:0000313" key="2">
    <source>
        <dbReference type="Proteomes" id="UP000762676"/>
    </source>
</evidence>
<reference evidence="1 2" key="1">
    <citation type="journal article" date="2021" name="Elife">
        <title>Chloroplast acquisition without the gene transfer in kleptoplastic sea slugs, Plakobranchus ocellatus.</title>
        <authorList>
            <person name="Maeda T."/>
            <person name="Takahashi S."/>
            <person name="Yoshida T."/>
            <person name="Shimamura S."/>
            <person name="Takaki Y."/>
            <person name="Nagai Y."/>
            <person name="Toyoda A."/>
            <person name="Suzuki Y."/>
            <person name="Arimoto A."/>
            <person name="Ishii H."/>
            <person name="Satoh N."/>
            <person name="Nishiyama T."/>
            <person name="Hasebe M."/>
            <person name="Maruyama T."/>
            <person name="Minagawa J."/>
            <person name="Obokata J."/>
            <person name="Shigenobu S."/>
        </authorList>
    </citation>
    <scope>NUCLEOTIDE SEQUENCE [LARGE SCALE GENOMIC DNA]</scope>
</reference>
<evidence type="ECO:0008006" key="3">
    <source>
        <dbReference type="Google" id="ProtNLM"/>
    </source>
</evidence>